<organism evidence="6 7">
    <name type="scientific">Acrocarpospora corrugata</name>
    <dbReference type="NCBI Taxonomy" id="35763"/>
    <lineage>
        <taxon>Bacteria</taxon>
        <taxon>Bacillati</taxon>
        <taxon>Actinomycetota</taxon>
        <taxon>Actinomycetes</taxon>
        <taxon>Streptosporangiales</taxon>
        <taxon>Streptosporangiaceae</taxon>
        <taxon>Acrocarpospora</taxon>
    </lineage>
</organism>
<dbReference type="AlphaFoldDB" id="A0A5M3WAU1"/>
<dbReference type="SUPFAM" id="SSF56235">
    <property type="entry name" value="N-terminal nucleophile aminohydrolases (Ntn hydrolases)"/>
    <property type="match status" value="1"/>
</dbReference>
<dbReference type="InterPro" id="IPR043147">
    <property type="entry name" value="Penicillin_amidase_A-knob"/>
</dbReference>
<evidence type="ECO:0000313" key="7">
    <source>
        <dbReference type="Proteomes" id="UP000334990"/>
    </source>
</evidence>
<dbReference type="InterPro" id="IPR029055">
    <property type="entry name" value="Ntn_hydrolases_N"/>
</dbReference>
<dbReference type="PIRSF" id="PIRSF001227">
    <property type="entry name" value="Pen_acylase"/>
    <property type="match status" value="1"/>
</dbReference>
<keyword evidence="7" id="KW-1185">Reference proteome</keyword>
<dbReference type="GO" id="GO:0017000">
    <property type="term" value="P:antibiotic biosynthetic process"/>
    <property type="evidence" value="ECO:0007669"/>
    <property type="project" value="InterPro"/>
</dbReference>
<dbReference type="InterPro" id="IPR043146">
    <property type="entry name" value="Penicillin_amidase_N_B-knob"/>
</dbReference>
<dbReference type="InterPro" id="IPR014395">
    <property type="entry name" value="Pen/GL7ACA/AHL_acylase"/>
</dbReference>
<keyword evidence="2" id="KW-0378">Hydrolase</keyword>
<dbReference type="Gene3D" id="2.30.120.10">
    <property type="match status" value="1"/>
</dbReference>
<evidence type="ECO:0000256" key="2">
    <source>
        <dbReference type="ARBA" id="ARBA00022801"/>
    </source>
</evidence>
<dbReference type="Gene3D" id="3.60.20.10">
    <property type="entry name" value="Glutamine Phosphoribosylpyrophosphate, subunit 1, domain 1"/>
    <property type="match status" value="1"/>
</dbReference>
<name>A0A5M3WAU1_9ACTN</name>
<evidence type="ECO:0000313" key="6">
    <source>
        <dbReference type="EMBL" id="GES03608.1"/>
    </source>
</evidence>
<evidence type="ECO:0000256" key="3">
    <source>
        <dbReference type="ARBA" id="ARBA00023145"/>
    </source>
</evidence>
<accession>A0A5M3WAU1</accession>
<dbReference type="Gene3D" id="1.10.439.10">
    <property type="entry name" value="Penicillin Amidohydrolase, domain 1"/>
    <property type="match status" value="1"/>
</dbReference>
<feature type="active site" description="Nucleophile" evidence="4">
    <location>
        <position position="287"/>
    </location>
</feature>
<protein>
    <submittedName>
        <fullName evidence="6">Penicillin amidase</fullName>
    </submittedName>
</protein>
<dbReference type="EMBL" id="BLAD01000070">
    <property type="protein sequence ID" value="GES03608.1"/>
    <property type="molecule type" value="Genomic_DNA"/>
</dbReference>
<reference evidence="6 7" key="1">
    <citation type="submission" date="2019-10" db="EMBL/GenBank/DDBJ databases">
        <title>Whole genome shotgun sequence of Acrocarpospora corrugata NBRC 13972.</title>
        <authorList>
            <person name="Ichikawa N."/>
            <person name="Kimura A."/>
            <person name="Kitahashi Y."/>
            <person name="Komaki H."/>
            <person name="Oguchi A."/>
        </authorList>
    </citation>
    <scope>NUCLEOTIDE SEQUENCE [LARGE SCALE GENOMIC DNA]</scope>
    <source>
        <strain evidence="6 7">NBRC 13972</strain>
    </source>
</reference>
<proteinExistence type="inferred from homology"/>
<comment type="cofactor">
    <cofactor evidence="5">
        <name>Ca(2+)</name>
        <dbReference type="ChEBI" id="CHEBI:29108"/>
    </cofactor>
    <text evidence="5">Binds 1 Ca(2+) ion per dimer.</text>
</comment>
<feature type="binding site" evidence="5">
    <location>
        <position position="207"/>
    </location>
    <ligand>
        <name>Ca(2+)</name>
        <dbReference type="ChEBI" id="CHEBI:29108"/>
    </ligand>
</feature>
<comment type="caution">
    <text evidence="6">The sequence shown here is derived from an EMBL/GenBank/DDBJ whole genome shotgun (WGS) entry which is preliminary data.</text>
</comment>
<dbReference type="InterPro" id="IPR023343">
    <property type="entry name" value="Penicillin_amidase_dom1"/>
</dbReference>
<comment type="similarity">
    <text evidence="1">Belongs to the peptidase S45 family.</text>
</comment>
<evidence type="ECO:0000256" key="5">
    <source>
        <dbReference type="PIRSR" id="PIRSR001227-2"/>
    </source>
</evidence>
<keyword evidence="5" id="KW-0106">Calcium</keyword>
<dbReference type="RefSeq" id="WP_155339757.1">
    <property type="nucleotide sequence ID" value="NZ_BAAABN010000042.1"/>
</dbReference>
<dbReference type="GO" id="GO:0046872">
    <property type="term" value="F:metal ion binding"/>
    <property type="evidence" value="ECO:0007669"/>
    <property type="project" value="UniProtKB-KW"/>
</dbReference>
<keyword evidence="3" id="KW-0865">Zymogen</keyword>
<dbReference type="Proteomes" id="UP000334990">
    <property type="component" value="Unassembled WGS sequence"/>
</dbReference>
<gene>
    <name evidence="6" type="ORF">Acor_56740</name>
</gene>
<keyword evidence="5" id="KW-0479">Metal-binding</keyword>
<dbReference type="GO" id="GO:0016811">
    <property type="term" value="F:hydrolase activity, acting on carbon-nitrogen (but not peptide) bonds, in linear amides"/>
    <property type="evidence" value="ECO:0007669"/>
    <property type="project" value="InterPro"/>
</dbReference>
<feature type="binding site" evidence="5">
    <location>
        <position position="368"/>
    </location>
    <ligand>
        <name>Ca(2+)</name>
        <dbReference type="ChEBI" id="CHEBI:29108"/>
    </ligand>
</feature>
<sequence>MVKFAPYARFAWPFRWLFRILTVLVVLAVVLAGAGAWIVRSSFPQTDGELRLPGLTGPVTVYRDAYGVPQIFADSSEDLFRAQGYTHAQDRFWEMDFRRKTTAGRLSELFGSSTLDIDKVVRTLGWRRVAEQELTLLTPEARRALDAYAAGVNAWLTEHDGFAARSLEFAVLKLTNGDYTPEPWTPADSLAWLKAMAWDLRSNMDDELERALDATVLPVDRVNELFPAYPFDRHQPIVTAGAVKDGEFDPGAPAVTSSSALRRVSQVLRKVPSLLGTEGTDRKGIGSNSWVVGGRFTDTGKPLLANDPHLGPRIPSIWYQAGLHCRARTAACPYDVSGYTFAGLPGVVIGHTNRVAWGFTNLGPDVTDLYVERVKGDTYEVKGAWTPLETRTEQIKVAGGPAVALTVRSTKHGPIISEVLESAGDGIPGAARNLGEAPEVEHAVALRWTALDPGQTANSVFLLNKAENWEQFRAAAALFEAPSQNLIYADVDGNIGYQAPGKIPVRSGGNGQWPSAGWTGEQEWTGFIPFAELPYAYNPPEGFIATANNAAVAPGNGPFLTSDWSYGYRSQRIVTRIKDTLAAGQMTAQRMGEIQMDSANGFAPLLVPHLTRLTGHGTGLFANWDFRQDRDSAAAAYFNVVWKNLLARTFDDELPADARPTGNDRWFEIMRTLLAAEDSAWWDDVRTKNGVETRDDILTAALADADAEIGDLLGADPAGWRWGDLHTLELTNETFGTSGIGPIEWLFNRGPIRASGSKDAVNATGWNTTEGYQVDWVPSMRMVVDLADLDRSRWVNLTGASGHAFHGNYDDQAELWADGQTTPWPSTEQAVKSQATDTLTFRP</sequence>
<evidence type="ECO:0000256" key="4">
    <source>
        <dbReference type="PIRSR" id="PIRSR001227-1"/>
    </source>
</evidence>
<evidence type="ECO:0000256" key="1">
    <source>
        <dbReference type="ARBA" id="ARBA00006586"/>
    </source>
</evidence>
<dbReference type="OrthoDB" id="9759796at2"/>
<dbReference type="InterPro" id="IPR002692">
    <property type="entry name" value="S45"/>
</dbReference>
<dbReference type="CDD" id="cd03747">
    <property type="entry name" value="Ntn_PGA_like"/>
    <property type="match status" value="1"/>
</dbReference>
<dbReference type="Pfam" id="PF01804">
    <property type="entry name" value="Penicil_amidase"/>
    <property type="match status" value="1"/>
</dbReference>
<dbReference type="PANTHER" id="PTHR34218:SF4">
    <property type="entry name" value="ACYL-HOMOSERINE LACTONE ACYLASE QUIP"/>
    <property type="match status" value="1"/>
</dbReference>
<feature type="binding site" evidence="5">
    <location>
        <position position="365"/>
    </location>
    <ligand>
        <name>Ca(2+)</name>
        <dbReference type="ChEBI" id="CHEBI:29108"/>
    </ligand>
</feature>
<dbReference type="PANTHER" id="PTHR34218">
    <property type="entry name" value="PEPTIDASE S45 PENICILLIN AMIDASE"/>
    <property type="match status" value="1"/>
</dbReference>
<dbReference type="Gene3D" id="1.10.1400.10">
    <property type="match status" value="1"/>
</dbReference>